<reference evidence="2" key="2">
    <citation type="journal article" date="2024" name="Plant">
        <title>Genomic evolution and insights into agronomic trait innovations of Sesamum species.</title>
        <authorList>
            <person name="Miao H."/>
            <person name="Wang L."/>
            <person name="Qu L."/>
            <person name="Liu H."/>
            <person name="Sun Y."/>
            <person name="Le M."/>
            <person name="Wang Q."/>
            <person name="Wei S."/>
            <person name="Zheng Y."/>
            <person name="Lin W."/>
            <person name="Duan Y."/>
            <person name="Cao H."/>
            <person name="Xiong S."/>
            <person name="Wang X."/>
            <person name="Wei L."/>
            <person name="Li C."/>
            <person name="Ma Q."/>
            <person name="Ju M."/>
            <person name="Zhao R."/>
            <person name="Li G."/>
            <person name="Mu C."/>
            <person name="Tian Q."/>
            <person name="Mei H."/>
            <person name="Zhang T."/>
            <person name="Gao T."/>
            <person name="Zhang H."/>
        </authorList>
    </citation>
    <scope>NUCLEOTIDE SEQUENCE</scope>
    <source>
        <strain evidence="2">G01</strain>
    </source>
</reference>
<evidence type="ECO:0000256" key="1">
    <source>
        <dbReference type="SAM" id="MobiDB-lite"/>
    </source>
</evidence>
<sequence length="100" mass="10850">MGRRLLPRLGQAPTQLEVKPQAGGCRPSVASTDSRAVSSSYHQLDDVLRYRGYSPNHIAAILSLLECHPSDLGDYLEDSNDYDSDKTGGDETPSDDQVGD</sequence>
<reference evidence="2" key="1">
    <citation type="submission" date="2020-06" db="EMBL/GenBank/DDBJ databases">
        <authorList>
            <person name="Li T."/>
            <person name="Hu X."/>
            <person name="Zhang T."/>
            <person name="Song X."/>
            <person name="Zhang H."/>
            <person name="Dai N."/>
            <person name="Sheng W."/>
            <person name="Hou X."/>
            <person name="Wei L."/>
        </authorList>
    </citation>
    <scope>NUCLEOTIDE SEQUENCE</scope>
    <source>
        <strain evidence="2">G01</strain>
        <tissue evidence="2">Leaf</tissue>
    </source>
</reference>
<gene>
    <name evidence="2" type="ORF">Sangu_2459200</name>
</gene>
<feature type="region of interest" description="Disordered" evidence="1">
    <location>
        <begin position="1"/>
        <end position="32"/>
    </location>
</feature>
<feature type="region of interest" description="Disordered" evidence="1">
    <location>
        <begin position="73"/>
        <end position="100"/>
    </location>
</feature>
<accession>A0AAW2ISU9</accession>
<dbReference type="AlphaFoldDB" id="A0AAW2ISU9"/>
<organism evidence="2">
    <name type="scientific">Sesamum angustifolium</name>
    <dbReference type="NCBI Taxonomy" id="2727405"/>
    <lineage>
        <taxon>Eukaryota</taxon>
        <taxon>Viridiplantae</taxon>
        <taxon>Streptophyta</taxon>
        <taxon>Embryophyta</taxon>
        <taxon>Tracheophyta</taxon>
        <taxon>Spermatophyta</taxon>
        <taxon>Magnoliopsida</taxon>
        <taxon>eudicotyledons</taxon>
        <taxon>Gunneridae</taxon>
        <taxon>Pentapetalae</taxon>
        <taxon>asterids</taxon>
        <taxon>lamiids</taxon>
        <taxon>Lamiales</taxon>
        <taxon>Pedaliaceae</taxon>
        <taxon>Sesamum</taxon>
    </lineage>
</organism>
<name>A0AAW2ISU9_9LAMI</name>
<proteinExistence type="predicted"/>
<evidence type="ECO:0000313" key="2">
    <source>
        <dbReference type="EMBL" id="KAL0285259.1"/>
    </source>
</evidence>
<protein>
    <submittedName>
        <fullName evidence="2">Uncharacterized protein</fullName>
    </submittedName>
</protein>
<comment type="caution">
    <text evidence="2">The sequence shown here is derived from an EMBL/GenBank/DDBJ whole genome shotgun (WGS) entry which is preliminary data.</text>
</comment>
<dbReference type="EMBL" id="JACGWK010001604">
    <property type="protein sequence ID" value="KAL0285259.1"/>
    <property type="molecule type" value="Genomic_DNA"/>
</dbReference>